<comment type="subcellular location">
    <subcellularLocation>
        <location evidence="1">Cell membrane</location>
    </subcellularLocation>
</comment>
<dbReference type="SUPFAM" id="SSF111369">
    <property type="entry name" value="HlyD-like secretion proteins"/>
    <property type="match status" value="1"/>
</dbReference>
<comment type="similarity">
    <text evidence="2">Belongs to the membrane fusion protein (MFP) (TC 8.A.1) family.</text>
</comment>
<feature type="domain" description="Multidrug resistance protein MdtA-like C-terminal permuted SH3" evidence="12">
    <location>
        <begin position="303"/>
        <end position="363"/>
    </location>
</feature>
<dbReference type="Gene3D" id="2.40.420.20">
    <property type="match status" value="1"/>
</dbReference>
<dbReference type="InterPro" id="IPR058627">
    <property type="entry name" value="MdtA-like_C"/>
</dbReference>
<evidence type="ECO:0000256" key="3">
    <source>
        <dbReference type="ARBA" id="ARBA00022448"/>
    </source>
</evidence>
<dbReference type="Pfam" id="PF25967">
    <property type="entry name" value="RND-MFP_C"/>
    <property type="match status" value="1"/>
</dbReference>
<dbReference type="NCBIfam" id="TIGR01730">
    <property type="entry name" value="RND_mfp"/>
    <property type="match status" value="1"/>
</dbReference>
<feature type="coiled-coil region" evidence="8">
    <location>
        <begin position="99"/>
        <end position="157"/>
    </location>
</feature>
<dbReference type="RefSeq" id="WP_124233228.1">
    <property type="nucleotide sequence ID" value="NZ_RHHM01000007.1"/>
</dbReference>
<dbReference type="InterPro" id="IPR058625">
    <property type="entry name" value="MdtA-like_BSH"/>
</dbReference>
<comment type="caution">
    <text evidence="13">The sequence shown here is derived from an EMBL/GenBank/DDBJ whole genome shotgun (WGS) entry which is preliminary data.</text>
</comment>
<dbReference type="Proteomes" id="UP000279457">
    <property type="component" value="Unassembled WGS sequence"/>
</dbReference>
<evidence type="ECO:0000259" key="9">
    <source>
        <dbReference type="Pfam" id="PF25876"/>
    </source>
</evidence>
<dbReference type="GO" id="GO:0030313">
    <property type="term" value="C:cell envelope"/>
    <property type="evidence" value="ECO:0007669"/>
    <property type="project" value="UniProtKB-SubCell"/>
</dbReference>
<accession>A0A3N6UZV2</accession>
<reference evidence="13 14" key="1">
    <citation type="submission" date="2018-10" db="EMBL/GenBank/DDBJ databases">
        <title>Draft genome sequence for the type isolate of Erwinia psidii, agent causal of bacterial blight in guava (Psidium guajava) and wilt and die-back of Eucalyptus spp.</title>
        <authorList>
            <person name="Hermenegildo P.S."/>
            <person name="Santos S.A."/>
            <person name="Guimaraes L.M.S."/>
            <person name="Vidigal P.M.P."/>
            <person name="Pereira I.C."/>
            <person name="Badel J.L."/>
            <person name="Alfenas-Zerbini P."/>
            <person name="Ferreira M.A.S.V."/>
            <person name="Alfenas A.C."/>
        </authorList>
    </citation>
    <scope>NUCLEOTIDE SEQUENCE [LARGE SCALE GENOMIC DNA]</scope>
    <source>
        <strain evidence="13 14">IBSBF 435</strain>
    </source>
</reference>
<gene>
    <name evidence="13" type="primary">macA</name>
    <name evidence="13" type="ORF">EB241_11350</name>
</gene>
<evidence type="ECO:0000256" key="1">
    <source>
        <dbReference type="ARBA" id="ARBA00004236"/>
    </source>
</evidence>
<dbReference type="PANTHER" id="PTHR30469:SF33">
    <property type="entry name" value="SLR1207 PROTEIN"/>
    <property type="match status" value="1"/>
</dbReference>
<dbReference type="NCBIfam" id="NF008606">
    <property type="entry name" value="PRK11578.1"/>
    <property type="match status" value="1"/>
</dbReference>
<keyword evidence="6 8" id="KW-0175">Coiled coil</keyword>
<name>A0A3N6UZV2_9GAMM</name>
<evidence type="ECO:0000256" key="8">
    <source>
        <dbReference type="SAM" id="Coils"/>
    </source>
</evidence>
<dbReference type="Pfam" id="PF25917">
    <property type="entry name" value="BSH_RND"/>
    <property type="match status" value="1"/>
</dbReference>
<keyword evidence="14" id="KW-1185">Reference proteome</keyword>
<dbReference type="InterPro" id="IPR058623">
    <property type="entry name" value="MacA"/>
</dbReference>
<dbReference type="EMBL" id="RHHM01000007">
    <property type="protein sequence ID" value="RQM38325.1"/>
    <property type="molecule type" value="Genomic_DNA"/>
</dbReference>
<evidence type="ECO:0000256" key="7">
    <source>
        <dbReference type="ARBA" id="ARBA00023136"/>
    </source>
</evidence>
<evidence type="ECO:0000256" key="6">
    <source>
        <dbReference type="ARBA" id="ARBA00023054"/>
    </source>
</evidence>
<evidence type="ECO:0000259" key="12">
    <source>
        <dbReference type="Pfam" id="PF25967"/>
    </source>
</evidence>
<dbReference type="InterPro" id="IPR058624">
    <property type="entry name" value="MdtA-like_HH"/>
</dbReference>
<dbReference type="GO" id="GO:1990195">
    <property type="term" value="C:macrolide transmembrane transporter complex"/>
    <property type="evidence" value="ECO:0007669"/>
    <property type="project" value="InterPro"/>
</dbReference>
<dbReference type="InterPro" id="IPR030190">
    <property type="entry name" value="MacA_alpha-hairpin_sf"/>
</dbReference>
<dbReference type="Pfam" id="PF25876">
    <property type="entry name" value="HH_MFP_RND"/>
    <property type="match status" value="1"/>
</dbReference>
<dbReference type="Gene3D" id="2.40.30.170">
    <property type="match status" value="1"/>
</dbReference>
<organism evidence="13 14">
    <name type="scientific">Erwinia psidii</name>
    <dbReference type="NCBI Taxonomy" id="69224"/>
    <lineage>
        <taxon>Bacteria</taxon>
        <taxon>Pseudomonadati</taxon>
        <taxon>Pseudomonadota</taxon>
        <taxon>Gammaproteobacteria</taxon>
        <taxon>Enterobacterales</taxon>
        <taxon>Erwiniaceae</taxon>
        <taxon>Erwinia</taxon>
    </lineage>
</organism>
<keyword evidence="7" id="KW-0472">Membrane</keyword>
<dbReference type="InterPro" id="IPR058626">
    <property type="entry name" value="MdtA-like_b-barrel"/>
</dbReference>
<keyword evidence="5" id="KW-0997">Cell inner membrane</keyword>
<evidence type="ECO:0000256" key="2">
    <source>
        <dbReference type="ARBA" id="ARBA00009477"/>
    </source>
</evidence>
<dbReference type="AlphaFoldDB" id="A0A3N6UZV2"/>
<dbReference type="GO" id="GO:0019898">
    <property type="term" value="C:extrinsic component of membrane"/>
    <property type="evidence" value="ECO:0007669"/>
    <property type="project" value="InterPro"/>
</dbReference>
<dbReference type="GO" id="GO:1990281">
    <property type="term" value="C:efflux pump complex"/>
    <property type="evidence" value="ECO:0007669"/>
    <property type="project" value="TreeGrafter"/>
</dbReference>
<dbReference type="GO" id="GO:1990961">
    <property type="term" value="P:xenobiotic detoxification by transmembrane export across the plasma membrane"/>
    <property type="evidence" value="ECO:0007669"/>
    <property type="project" value="InterPro"/>
</dbReference>
<evidence type="ECO:0000256" key="4">
    <source>
        <dbReference type="ARBA" id="ARBA00022475"/>
    </source>
</evidence>
<dbReference type="Gene3D" id="2.40.50.100">
    <property type="match status" value="1"/>
</dbReference>
<dbReference type="PANTHER" id="PTHR30469">
    <property type="entry name" value="MULTIDRUG RESISTANCE PROTEIN MDTA"/>
    <property type="match status" value="1"/>
</dbReference>
<dbReference type="GO" id="GO:0015562">
    <property type="term" value="F:efflux transmembrane transporter activity"/>
    <property type="evidence" value="ECO:0007669"/>
    <property type="project" value="TreeGrafter"/>
</dbReference>
<keyword evidence="3" id="KW-0813">Transport</keyword>
<dbReference type="Gene3D" id="6.10.140.1990">
    <property type="match status" value="1"/>
</dbReference>
<sequence>MTLLRKMGLLLILALAVVALTVWGYHAHRADPPPLTTTVARGNLEHVLSVSGILQPVRRVDVGSQASGQLKNLYVSPGDTVKQGQLLGIIDPTLSENTLKEAQVGLNSLQAQKLAAQAQLKRARLALRRTQEMYAEKAAARQDIESAEAELQVQRSQLAVIDGQIEQQQISVSNANTNLAYTRIVAPVNGMVLSVTTQEGQTVVASYQVPVILQIADLSTMRVRALIPEADISEVRTGQTACFTTLGTDTRSRCGKVRTVEPSPEKINDAWFFHALFDIPNPEGSLRPDMTALVTLVLGRAENALILPLTALDRARGSDRYEVTVLQPDGRRVTREVAAGISDASHVEILSGLKVGEKVVIPGAIAPEGGQS</sequence>
<proteinExistence type="inferred from homology"/>
<dbReference type="OrthoDB" id="9791520at2"/>
<evidence type="ECO:0000313" key="13">
    <source>
        <dbReference type="EMBL" id="RQM38325.1"/>
    </source>
</evidence>
<dbReference type="Pfam" id="PF25944">
    <property type="entry name" value="Beta-barrel_RND"/>
    <property type="match status" value="1"/>
</dbReference>
<feature type="domain" description="Multidrug resistance protein MdtA-like beta-barrel" evidence="11">
    <location>
        <begin position="220"/>
        <end position="297"/>
    </location>
</feature>
<feature type="domain" description="Multidrug resistance protein MdtA-like alpha-helical hairpin" evidence="9">
    <location>
        <begin position="106"/>
        <end position="182"/>
    </location>
</feature>
<keyword evidence="4" id="KW-1003">Cell membrane</keyword>
<protein>
    <submittedName>
        <fullName evidence="13">Macrolide transporter subunit MacA</fullName>
    </submittedName>
</protein>
<evidence type="ECO:0000313" key="14">
    <source>
        <dbReference type="Proteomes" id="UP000279457"/>
    </source>
</evidence>
<feature type="domain" description="Multidrug resistance protein MdtA-like barrel-sandwich hybrid" evidence="10">
    <location>
        <begin position="58"/>
        <end position="213"/>
    </location>
</feature>
<evidence type="ECO:0000259" key="11">
    <source>
        <dbReference type="Pfam" id="PF25944"/>
    </source>
</evidence>
<dbReference type="InterPro" id="IPR006143">
    <property type="entry name" value="RND_pump_MFP"/>
</dbReference>
<evidence type="ECO:0000259" key="10">
    <source>
        <dbReference type="Pfam" id="PF25917"/>
    </source>
</evidence>
<evidence type="ECO:0000256" key="5">
    <source>
        <dbReference type="ARBA" id="ARBA00022519"/>
    </source>
</evidence>